<dbReference type="AlphaFoldDB" id="A0A1G4ICA8"/>
<name>A0A1G4ICA8_TRYEQ</name>
<organism evidence="1 2">
    <name type="scientific">Trypanosoma equiperdum</name>
    <dbReference type="NCBI Taxonomy" id="5694"/>
    <lineage>
        <taxon>Eukaryota</taxon>
        <taxon>Discoba</taxon>
        <taxon>Euglenozoa</taxon>
        <taxon>Kinetoplastea</taxon>
        <taxon>Metakinetoplastina</taxon>
        <taxon>Trypanosomatida</taxon>
        <taxon>Trypanosomatidae</taxon>
        <taxon>Trypanosoma</taxon>
    </lineage>
</organism>
<reference evidence="1" key="1">
    <citation type="submission" date="2016-09" db="EMBL/GenBank/DDBJ databases">
        <authorList>
            <person name="Hebert L."/>
            <person name="Moumen B."/>
        </authorList>
    </citation>
    <scope>NUCLEOTIDE SEQUENCE [LARGE SCALE GENOMIC DNA]</scope>
    <source>
        <strain evidence="1">OVI</strain>
    </source>
</reference>
<dbReference type="VEuPathDB" id="TriTrypDB:TEOVI_000154100"/>
<accession>A0A1G4ICA8</accession>
<keyword evidence="2" id="KW-1185">Reference proteome</keyword>
<comment type="caution">
    <text evidence="1">The sequence shown here is derived from an EMBL/GenBank/DDBJ whole genome shotgun (WGS) entry which is preliminary data.</text>
</comment>
<evidence type="ECO:0000313" key="2">
    <source>
        <dbReference type="Proteomes" id="UP000195570"/>
    </source>
</evidence>
<evidence type="ECO:0000313" key="1">
    <source>
        <dbReference type="EMBL" id="SCU69972.1"/>
    </source>
</evidence>
<dbReference type="RefSeq" id="XP_067080859.1">
    <property type="nucleotide sequence ID" value="XM_067224758.1"/>
</dbReference>
<gene>
    <name evidence="1" type="ORF">TEOVI_000154100</name>
</gene>
<sequence length="162" mass="17833">MEWNRTCCTGELSIISIQKHPKKVERLDVHEAVKAMSCARKAIENIVGNGIGDFMREGPTLEPGFRPGRPTLRLLQRFQMALGHPSPSHMGAAFIVYANALDVTRKAADGFILQQNERNKSWQNTVKQPDACKRHKATASERTVPLSLGLAEPTLGSISAIT</sequence>
<dbReference type="EMBL" id="CZPT02001332">
    <property type="protein sequence ID" value="SCU69972.1"/>
    <property type="molecule type" value="Genomic_DNA"/>
</dbReference>
<dbReference type="Proteomes" id="UP000195570">
    <property type="component" value="Unassembled WGS sequence"/>
</dbReference>
<proteinExistence type="predicted"/>
<protein>
    <submittedName>
        <fullName evidence="1">Uncharacterized protein</fullName>
    </submittedName>
</protein>
<dbReference type="GeneID" id="92375481"/>